<gene>
    <name evidence="2" type="ORF">C5613_19875</name>
</gene>
<comment type="caution">
    <text evidence="2">The sequence shown here is derived from an EMBL/GenBank/DDBJ whole genome shotgun (WGS) entry which is preliminary data.</text>
</comment>
<protein>
    <recommendedName>
        <fullName evidence="4">Anti-sigma-M factor RsmA</fullName>
    </recommendedName>
</protein>
<organism evidence="2 3">
    <name type="scientific">Rhodococcus opacus</name>
    <name type="common">Nocardia opaca</name>
    <dbReference type="NCBI Taxonomy" id="37919"/>
    <lineage>
        <taxon>Bacteria</taxon>
        <taxon>Bacillati</taxon>
        <taxon>Actinomycetota</taxon>
        <taxon>Actinomycetes</taxon>
        <taxon>Mycobacteriales</taxon>
        <taxon>Nocardiaceae</taxon>
        <taxon>Rhodococcus</taxon>
    </lineage>
</organism>
<evidence type="ECO:0008006" key="4">
    <source>
        <dbReference type="Google" id="ProtNLM"/>
    </source>
</evidence>
<sequence length="249" mass="25652">MADREPDPSDAALPAPPYSEDLLADLHAGVLPKSVGDRLWPLVRNDPQAMAVIDALDRVTDQLSALGRDHSVSTPIPADVADRINRALAAERDTPAEATVVPLARRRKWAAAAAGTFVAAAAVVVAVAVVTPDRQEPETPVVALPSSETSPAPAVLDLGTGLDSGRLLTVIGSRQLGPLEDPAQLSECLRANGIESSRPLLGSGEVRLDGVPGILLLVAAPRPPQITALVVGRECGAGDPATIAVTEIG</sequence>
<evidence type="ECO:0000313" key="2">
    <source>
        <dbReference type="EMBL" id="PQP23165.1"/>
    </source>
</evidence>
<evidence type="ECO:0000256" key="1">
    <source>
        <dbReference type="SAM" id="Phobius"/>
    </source>
</evidence>
<dbReference type="EMBL" id="PUIO01000023">
    <property type="protein sequence ID" value="PQP23165.1"/>
    <property type="molecule type" value="Genomic_DNA"/>
</dbReference>
<feature type="transmembrane region" description="Helical" evidence="1">
    <location>
        <begin position="109"/>
        <end position="130"/>
    </location>
</feature>
<dbReference type="AlphaFoldDB" id="A0A2S8J830"/>
<proteinExistence type="predicted"/>
<reference evidence="3" key="1">
    <citation type="submission" date="2018-02" db="EMBL/GenBank/DDBJ databases">
        <title>Draft genome sequencing of Rhodococcus opacus KU647198.</title>
        <authorList>
            <person name="Zheng B.-X."/>
        </authorList>
    </citation>
    <scope>NUCLEOTIDE SEQUENCE [LARGE SCALE GENOMIC DNA]</scope>
    <source>
        <strain evidence="3">04-OD7</strain>
    </source>
</reference>
<dbReference type="RefSeq" id="WP_105416908.1">
    <property type="nucleotide sequence ID" value="NZ_PUIO01000023.1"/>
</dbReference>
<keyword evidence="1" id="KW-1133">Transmembrane helix</keyword>
<evidence type="ECO:0000313" key="3">
    <source>
        <dbReference type="Proteomes" id="UP000239290"/>
    </source>
</evidence>
<accession>A0A2S8J830</accession>
<keyword evidence="1" id="KW-0812">Transmembrane</keyword>
<keyword evidence="1" id="KW-0472">Membrane</keyword>
<dbReference type="Proteomes" id="UP000239290">
    <property type="component" value="Unassembled WGS sequence"/>
</dbReference>
<name>A0A2S8J830_RHOOP</name>